<feature type="compositionally biased region" description="Polar residues" evidence="2">
    <location>
        <begin position="363"/>
        <end position="372"/>
    </location>
</feature>
<feature type="region of interest" description="Disordered" evidence="2">
    <location>
        <begin position="351"/>
        <end position="378"/>
    </location>
</feature>
<dbReference type="SUPFAM" id="SSF56235">
    <property type="entry name" value="N-terminal nucleophile aminohydrolases (Ntn hydrolases)"/>
    <property type="match status" value="1"/>
</dbReference>
<feature type="region of interest" description="Disordered" evidence="2">
    <location>
        <begin position="270"/>
        <end position="289"/>
    </location>
</feature>
<keyword evidence="1" id="KW-0315">Glutamine amidotransferase</keyword>
<dbReference type="Pfam" id="PF13230">
    <property type="entry name" value="GATase_4"/>
    <property type="match status" value="1"/>
</dbReference>
<dbReference type="InterPro" id="IPR026869">
    <property type="entry name" value="EgtC-like"/>
</dbReference>
<evidence type="ECO:0000256" key="1">
    <source>
        <dbReference type="ARBA" id="ARBA00022962"/>
    </source>
</evidence>
<feature type="domain" description="Glutamine amidotransferase type-2" evidence="3">
    <location>
        <begin position="2"/>
        <end position="253"/>
    </location>
</feature>
<dbReference type="STRING" id="269621.A0A238F8P5"/>
<evidence type="ECO:0000313" key="5">
    <source>
        <dbReference type="Proteomes" id="UP000198372"/>
    </source>
</evidence>
<gene>
    <name evidence="4" type="ORF">BQ2448_1614</name>
</gene>
<dbReference type="InterPro" id="IPR052373">
    <property type="entry name" value="Gamma-glu_amide_hydrolase"/>
</dbReference>
<dbReference type="PROSITE" id="PS51278">
    <property type="entry name" value="GATASE_TYPE_2"/>
    <property type="match status" value="1"/>
</dbReference>
<dbReference type="EMBL" id="FMSP01000005">
    <property type="protein sequence ID" value="SCV70220.1"/>
    <property type="molecule type" value="Genomic_DNA"/>
</dbReference>
<evidence type="ECO:0000259" key="3">
    <source>
        <dbReference type="PROSITE" id="PS51278"/>
    </source>
</evidence>
<dbReference type="Proteomes" id="UP000198372">
    <property type="component" value="Unassembled WGS sequence"/>
</dbReference>
<name>A0A238F8P5_9BASI</name>
<dbReference type="CDD" id="cd01908">
    <property type="entry name" value="YafJ"/>
    <property type="match status" value="1"/>
</dbReference>
<dbReference type="InterPro" id="IPR029055">
    <property type="entry name" value="Ntn_hydrolases_N"/>
</dbReference>
<dbReference type="GO" id="GO:0008242">
    <property type="term" value="F:omega peptidase activity"/>
    <property type="evidence" value="ECO:0007669"/>
    <property type="project" value="TreeGrafter"/>
</dbReference>
<accession>A0A238F8P5</accession>
<reference evidence="5" key="1">
    <citation type="submission" date="2016-09" db="EMBL/GenBank/DDBJ databases">
        <authorList>
            <person name="Jeantristanb JTB J.-T."/>
            <person name="Ricardo R."/>
        </authorList>
    </citation>
    <scope>NUCLEOTIDE SEQUENCE [LARGE SCALE GENOMIC DNA]</scope>
</reference>
<protein>
    <submittedName>
        <fullName evidence="4">BQ2448_1614 protein</fullName>
    </submittedName>
</protein>
<organism evidence="4 5">
    <name type="scientific">Microbotryum intermedium</name>
    <dbReference type="NCBI Taxonomy" id="269621"/>
    <lineage>
        <taxon>Eukaryota</taxon>
        <taxon>Fungi</taxon>
        <taxon>Dikarya</taxon>
        <taxon>Basidiomycota</taxon>
        <taxon>Pucciniomycotina</taxon>
        <taxon>Microbotryomycetes</taxon>
        <taxon>Microbotryales</taxon>
        <taxon>Microbotryaceae</taxon>
        <taxon>Microbotryum</taxon>
    </lineage>
</organism>
<keyword evidence="5" id="KW-1185">Reference proteome</keyword>
<evidence type="ECO:0000256" key="2">
    <source>
        <dbReference type="SAM" id="MobiDB-lite"/>
    </source>
</evidence>
<dbReference type="OrthoDB" id="14446at2759"/>
<dbReference type="GO" id="GO:0061672">
    <property type="term" value="C:glutathione hydrolase complex"/>
    <property type="evidence" value="ECO:0007669"/>
    <property type="project" value="TreeGrafter"/>
</dbReference>
<dbReference type="InterPro" id="IPR017932">
    <property type="entry name" value="GATase_2_dom"/>
</dbReference>
<dbReference type="PANTHER" id="PTHR43187">
    <property type="entry name" value="GLUTAMINE AMIDOTRANSFERASE DUG3-RELATED"/>
    <property type="match status" value="1"/>
</dbReference>
<dbReference type="PANTHER" id="PTHR43187:SF1">
    <property type="entry name" value="GLUTAMINE AMIDOTRANSFERASE DUG3-RELATED"/>
    <property type="match status" value="1"/>
</dbReference>
<dbReference type="Gene3D" id="3.60.20.10">
    <property type="entry name" value="Glutamine Phosphoribosylpyrophosphate, subunit 1, domain 1"/>
    <property type="match status" value="1"/>
</dbReference>
<evidence type="ECO:0000313" key="4">
    <source>
        <dbReference type="EMBL" id="SCV70220.1"/>
    </source>
</evidence>
<proteinExistence type="predicted"/>
<dbReference type="AlphaFoldDB" id="A0A238F8P5"/>
<feature type="compositionally biased region" description="Polar residues" evidence="2">
    <location>
        <begin position="275"/>
        <end position="289"/>
    </location>
</feature>
<sequence length="378" mass="42194">MCRLLVVKSEQPIQLSQLLTAPAHSIINQASDSRLRLDAGSINADGFGVAWYGQHDDASTPLGPCIFRSITPAWSNSNLHRIAERVKSPLVFAHVRASTTGALSEENTHPWSYYNLVWMHNGCISEFRKIIRHLQADLSDEYFGVPQGNTDSEWAFACFLERLSKIADPKARMIPHQLLRQAMLETVELISSYTQKIGATDPSLMNFCVSDGLSVVSTRYITSATEEAASLFFSTGSMFEEYEPGMFRMTKADKRERIILIASEPLTFERAGQSLPKNPNQRKSPTHSSGRFLDWVEIPSQSLIVITPRNNLLKYPIVDHFFQHHAVSVRSDHFASRKGYKWNRTVPTMTTTMTGTGTGLGTSSDTMQQQGAPTVPPL</sequence>
<dbReference type="GO" id="GO:0005737">
    <property type="term" value="C:cytoplasm"/>
    <property type="evidence" value="ECO:0007669"/>
    <property type="project" value="TreeGrafter"/>
</dbReference>
<dbReference type="GO" id="GO:0006751">
    <property type="term" value="P:glutathione catabolic process"/>
    <property type="evidence" value="ECO:0007669"/>
    <property type="project" value="TreeGrafter"/>
</dbReference>